<dbReference type="InterPro" id="IPR016181">
    <property type="entry name" value="Acyl_CoA_acyltransferase"/>
</dbReference>
<reference evidence="4 5" key="1">
    <citation type="submission" date="2018-08" db="EMBL/GenBank/DDBJ databases">
        <title>Meiothermus terrae DSM 26712 genome sequencing project.</title>
        <authorList>
            <person name="Da Costa M.S."/>
            <person name="Albuquerque L."/>
            <person name="Raposo P."/>
            <person name="Froufe H.J.C."/>
            <person name="Barroso C.S."/>
            <person name="Egas C."/>
        </authorList>
    </citation>
    <scope>NUCLEOTIDE SEQUENCE [LARGE SCALE GENOMIC DNA]</scope>
    <source>
        <strain evidence="4 5">DSM 26712</strain>
    </source>
</reference>
<evidence type="ECO:0000259" key="3">
    <source>
        <dbReference type="PROSITE" id="PS51186"/>
    </source>
</evidence>
<accession>A0A399EB40</accession>
<comment type="caution">
    <text evidence="4">The sequence shown here is derived from an EMBL/GenBank/DDBJ whole genome shotgun (WGS) entry which is preliminary data.</text>
</comment>
<dbReference type="CDD" id="cd04301">
    <property type="entry name" value="NAT_SF"/>
    <property type="match status" value="1"/>
</dbReference>
<evidence type="ECO:0000313" key="4">
    <source>
        <dbReference type="EMBL" id="RIH81525.1"/>
    </source>
</evidence>
<organism evidence="4 5">
    <name type="scientific">Calidithermus terrae</name>
    <dbReference type="NCBI Taxonomy" id="1408545"/>
    <lineage>
        <taxon>Bacteria</taxon>
        <taxon>Thermotogati</taxon>
        <taxon>Deinococcota</taxon>
        <taxon>Deinococci</taxon>
        <taxon>Thermales</taxon>
        <taxon>Thermaceae</taxon>
        <taxon>Calidithermus</taxon>
    </lineage>
</organism>
<evidence type="ECO:0000256" key="2">
    <source>
        <dbReference type="ARBA" id="ARBA00023315"/>
    </source>
</evidence>
<dbReference type="Pfam" id="PF00583">
    <property type="entry name" value="Acetyltransf_1"/>
    <property type="match status" value="1"/>
</dbReference>
<dbReference type="PANTHER" id="PTHR43877">
    <property type="entry name" value="AMINOALKYLPHOSPHONATE N-ACETYLTRANSFERASE-RELATED-RELATED"/>
    <property type="match status" value="1"/>
</dbReference>
<keyword evidence="2 4" id="KW-0012">Acyltransferase</keyword>
<dbReference type="SUPFAM" id="SSF55729">
    <property type="entry name" value="Acyl-CoA N-acyltransferases (Nat)"/>
    <property type="match status" value="1"/>
</dbReference>
<dbReference type="OrthoDB" id="9795206at2"/>
<evidence type="ECO:0000256" key="1">
    <source>
        <dbReference type="ARBA" id="ARBA00022679"/>
    </source>
</evidence>
<feature type="domain" description="N-acetyltransferase" evidence="3">
    <location>
        <begin position="4"/>
        <end position="150"/>
    </location>
</feature>
<dbReference type="EMBL" id="QXDL01000167">
    <property type="protein sequence ID" value="RIH81525.1"/>
    <property type="molecule type" value="Genomic_DNA"/>
</dbReference>
<proteinExistence type="predicted"/>
<dbReference type="InterPro" id="IPR000182">
    <property type="entry name" value="GNAT_dom"/>
</dbReference>
<keyword evidence="5" id="KW-1185">Reference proteome</keyword>
<protein>
    <submittedName>
        <fullName evidence="4">Acetyltransferase YpeA</fullName>
        <ecNumber evidence="4">2.3.1.-</ecNumber>
    </submittedName>
</protein>
<dbReference type="RefSeq" id="WP_036219731.1">
    <property type="nucleotide sequence ID" value="NZ_QXDL01000167.1"/>
</dbReference>
<keyword evidence="1 4" id="KW-0808">Transferase</keyword>
<evidence type="ECO:0000313" key="5">
    <source>
        <dbReference type="Proteomes" id="UP000265715"/>
    </source>
</evidence>
<sequence length="155" mass="17623">MAVLEITPLHPHQAEDFLAWRGEDEVSYQIVQGEVEAHFVGQRVLWVAVLDGAIVGTVQLLFEHPDPELADEHSGYIQALEVRPDYRRLGIASALLARVEREAVGRGLRRVTLMVEPDNVGAQLLYRKRGYRQFKRSVFGWKGVMYPTLCLEKVL</sequence>
<dbReference type="Proteomes" id="UP000265715">
    <property type="component" value="Unassembled WGS sequence"/>
</dbReference>
<dbReference type="Gene3D" id="3.40.630.30">
    <property type="match status" value="1"/>
</dbReference>
<gene>
    <name evidence="4" type="primary">ypeA_3</name>
    <name evidence="4" type="ORF">Mterra_03106</name>
</gene>
<dbReference type="GO" id="GO:0016747">
    <property type="term" value="F:acyltransferase activity, transferring groups other than amino-acyl groups"/>
    <property type="evidence" value="ECO:0007669"/>
    <property type="project" value="InterPro"/>
</dbReference>
<dbReference type="EC" id="2.3.1.-" evidence="4"/>
<dbReference type="InterPro" id="IPR050832">
    <property type="entry name" value="Bact_Acetyltransf"/>
</dbReference>
<dbReference type="AlphaFoldDB" id="A0A399EB40"/>
<dbReference type="PROSITE" id="PS51186">
    <property type="entry name" value="GNAT"/>
    <property type="match status" value="1"/>
</dbReference>
<name>A0A399EB40_9DEIN</name>